<dbReference type="InterPro" id="IPR013325">
    <property type="entry name" value="RNA_pol_sigma_r2"/>
</dbReference>
<dbReference type="InterPro" id="IPR014284">
    <property type="entry name" value="RNA_pol_sigma-70_dom"/>
</dbReference>
<comment type="similarity">
    <text evidence="1 6">Belongs to the sigma-70 factor family. ECF subfamily.</text>
</comment>
<keyword evidence="3 6" id="KW-0731">Sigma factor</keyword>
<dbReference type="NCBIfam" id="TIGR02937">
    <property type="entry name" value="sigma70-ECF"/>
    <property type="match status" value="1"/>
</dbReference>
<gene>
    <name evidence="9" type="ORF">N1028_08340</name>
</gene>
<accession>A0AA41XHJ6</accession>
<feature type="domain" description="RNA polymerase sigma-70 region 2" evidence="7">
    <location>
        <begin position="14"/>
        <end position="79"/>
    </location>
</feature>
<evidence type="ECO:0000259" key="8">
    <source>
        <dbReference type="Pfam" id="PF04545"/>
    </source>
</evidence>
<evidence type="ECO:0000313" key="9">
    <source>
        <dbReference type="EMBL" id="MCS5725905.1"/>
    </source>
</evidence>
<keyword evidence="4 6" id="KW-0238">DNA-binding</keyword>
<proteinExistence type="inferred from homology"/>
<dbReference type="Proteomes" id="UP001165587">
    <property type="component" value="Unassembled WGS sequence"/>
</dbReference>
<dbReference type="GO" id="GO:0016987">
    <property type="term" value="F:sigma factor activity"/>
    <property type="evidence" value="ECO:0007669"/>
    <property type="project" value="UniProtKB-KW"/>
</dbReference>
<sequence>MTDDQAELLRAVHDAHAPALHRYVLRLTRDEGFTQDVVQEALLRAWKKPAILEQSDDEARAWLFTVARNLVIDDRRSARHQREFGVDEVPDGPRVRGLDGTGTADGTEAIDAVLDRWLLTDSLQALSLEHRAVVVRSFYLGQSAVEIGRHEGIPAGTVRSRLHYALRALRLALQERGVTE</sequence>
<dbReference type="Gene3D" id="1.10.1740.10">
    <property type="match status" value="1"/>
</dbReference>
<dbReference type="SUPFAM" id="SSF88659">
    <property type="entry name" value="Sigma3 and sigma4 domains of RNA polymerase sigma factors"/>
    <property type="match status" value="1"/>
</dbReference>
<evidence type="ECO:0000259" key="7">
    <source>
        <dbReference type="Pfam" id="PF04542"/>
    </source>
</evidence>
<feature type="domain" description="RNA polymerase sigma-70 region 4" evidence="8">
    <location>
        <begin position="123"/>
        <end position="170"/>
    </location>
</feature>
<keyword evidence="10" id="KW-1185">Reference proteome</keyword>
<dbReference type="Gene3D" id="1.10.10.10">
    <property type="entry name" value="Winged helix-like DNA-binding domain superfamily/Winged helix DNA-binding domain"/>
    <property type="match status" value="1"/>
</dbReference>
<evidence type="ECO:0000256" key="1">
    <source>
        <dbReference type="ARBA" id="ARBA00010641"/>
    </source>
</evidence>
<comment type="caution">
    <text evidence="9">The sequence shown here is derived from an EMBL/GenBank/DDBJ whole genome shotgun (WGS) entry which is preliminary data.</text>
</comment>
<dbReference type="PANTHER" id="PTHR43133">
    <property type="entry name" value="RNA POLYMERASE ECF-TYPE SIGMA FACTO"/>
    <property type="match status" value="1"/>
</dbReference>
<evidence type="ECO:0000256" key="5">
    <source>
        <dbReference type="ARBA" id="ARBA00023163"/>
    </source>
</evidence>
<evidence type="ECO:0000256" key="2">
    <source>
        <dbReference type="ARBA" id="ARBA00023015"/>
    </source>
</evidence>
<dbReference type="SUPFAM" id="SSF88946">
    <property type="entry name" value="Sigma2 domain of RNA polymerase sigma factors"/>
    <property type="match status" value="1"/>
</dbReference>
<keyword evidence="2 6" id="KW-0805">Transcription regulation</keyword>
<reference evidence="9" key="1">
    <citation type="submission" date="2022-08" db="EMBL/GenBank/DDBJ databases">
        <authorList>
            <person name="Deng Y."/>
            <person name="Han X.-F."/>
            <person name="Zhang Y.-Q."/>
        </authorList>
    </citation>
    <scope>NUCLEOTIDE SEQUENCE</scope>
    <source>
        <strain evidence="9">CPCC 203407</strain>
    </source>
</reference>
<evidence type="ECO:0000256" key="3">
    <source>
        <dbReference type="ARBA" id="ARBA00023082"/>
    </source>
</evidence>
<dbReference type="InterPro" id="IPR013324">
    <property type="entry name" value="RNA_pol_sigma_r3/r4-like"/>
</dbReference>
<evidence type="ECO:0000256" key="6">
    <source>
        <dbReference type="RuleBase" id="RU000716"/>
    </source>
</evidence>
<dbReference type="AlphaFoldDB" id="A0AA41XHJ6"/>
<dbReference type="InterPro" id="IPR007630">
    <property type="entry name" value="RNA_pol_sigma70_r4"/>
</dbReference>
<dbReference type="GO" id="GO:0003677">
    <property type="term" value="F:DNA binding"/>
    <property type="evidence" value="ECO:0007669"/>
    <property type="project" value="UniProtKB-KW"/>
</dbReference>
<evidence type="ECO:0000256" key="4">
    <source>
        <dbReference type="ARBA" id="ARBA00023125"/>
    </source>
</evidence>
<dbReference type="Pfam" id="PF04542">
    <property type="entry name" value="Sigma70_r2"/>
    <property type="match status" value="1"/>
</dbReference>
<dbReference type="InterPro" id="IPR039425">
    <property type="entry name" value="RNA_pol_sigma-70-like"/>
</dbReference>
<dbReference type="GO" id="GO:0006352">
    <property type="term" value="P:DNA-templated transcription initiation"/>
    <property type="evidence" value="ECO:0007669"/>
    <property type="project" value="InterPro"/>
</dbReference>
<organism evidence="9 10">
    <name type="scientific">Herbiconiux oxytropis</name>
    <dbReference type="NCBI Taxonomy" id="2970915"/>
    <lineage>
        <taxon>Bacteria</taxon>
        <taxon>Bacillati</taxon>
        <taxon>Actinomycetota</taxon>
        <taxon>Actinomycetes</taxon>
        <taxon>Micrococcales</taxon>
        <taxon>Microbacteriaceae</taxon>
        <taxon>Herbiconiux</taxon>
    </lineage>
</organism>
<dbReference type="Pfam" id="PF04545">
    <property type="entry name" value="Sigma70_r4"/>
    <property type="match status" value="1"/>
</dbReference>
<dbReference type="PROSITE" id="PS01063">
    <property type="entry name" value="SIGMA70_ECF"/>
    <property type="match status" value="1"/>
</dbReference>
<keyword evidence="5 6" id="KW-0804">Transcription</keyword>
<evidence type="ECO:0000313" key="10">
    <source>
        <dbReference type="Proteomes" id="UP001165587"/>
    </source>
</evidence>
<dbReference type="PANTHER" id="PTHR43133:SF52">
    <property type="entry name" value="ECF RNA POLYMERASE SIGMA FACTOR SIGL"/>
    <property type="match status" value="1"/>
</dbReference>
<name>A0AA41XHJ6_9MICO</name>
<dbReference type="RefSeq" id="WP_259526497.1">
    <property type="nucleotide sequence ID" value="NZ_JANLCK010000003.1"/>
</dbReference>
<dbReference type="InterPro" id="IPR007627">
    <property type="entry name" value="RNA_pol_sigma70_r2"/>
</dbReference>
<dbReference type="EMBL" id="JANLCK010000003">
    <property type="protein sequence ID" value="MCS5725905.1"/>
    <property type="molecule type" value="Genomic_DNA"/>
</dbReference>
<dbReference type="InterPro" id="IPR000838">
    <property type="entry name" value="RNA_pol_sigma70_ECF_CS"/>
</dbReference>
<dbReference type="InterPro" id="IPR036388">
    <property type="entry name" value="WH-like_DNA-bd_sf"/>
</dbReference>
<dbReference type="CDD" id="cd06171">
    <property type="entry name" value="Sigma70_r4"/>
    <property type="match status" value="1"/>
</dbReference>
<protein>
    <recommendedName>
        <fullName evidence="6">RNA polymerase sigma factor</fullName>
    </recommendedName>
</protein>